<dbReference type="PANTHER" id="PTHR47894">
    <property type="entry name" value="HTH-TYPE TRANSCRIPTIONAL REGULATOR GADX"/>
    <property type="match status" value="1"/>
</dbReference>
<evidence type="ECO:0000259" key="4">
    <source>
        <dbReference type="PROSITE" id="PS01124"/>
    </source>
</evidence>
<keyword evidence="3" id="KW-0804">Transcription</keyword>
<evidence type="ECO:0000313" key="6">
    <source>
        <dbReference type="Proteomes" id="UP000316801"/>
    </source>
</evidence>
<keyword evidence="6" id="KW-1185">Reference proteome</keyword>
<dbReference type="InterPro" id="IPR018060">
    <property type="entry name" value="HTH_AraC"/>
</dbReference>
<feature type="domain" description="HTH araC/xylS-type" evidence="4">
    <location>
        <begin position="243"/>
        <end position="341"/>
    </location>
</feature>
<organism evidence="5 6">
    <name type="scientific">Rhizobium straminoryzae</name>
    <dbReference type="NCBI Taxonomy" id="1387186"/>
    <lineage>
        <taxon>Bacteria</taxon>
        <taxon>Pseudomonadati</taxon>
        <taxon>Pseudomonadota</taxon>
        <taxon>Alphaproteobacteria</taxon>
        <taxon>Hyphomicrobiales</taxon>
        <taxon>Rhizobiaceae</taxon>
        <taxon>Rhizobium/Agrobacterium group</taxon>
        <taxon>Rhizobium</taxon>
    </lineage>
</organism>
<evidence type="ECO:0000256" key="2">
    <source>
        <dbReference type="ARBA" id="ARBA00023125"/>
    </source>
</evidence>
<dbReference type="Pfam" id="PF12625">
    <property type="entry name" value="Arabinose_bd"/>
    <property type="match status" value="1"/>
</dbReference>
<sequence>MREAYRGTGNVAFIRVAAITPLIHQFDKRQEKARVLLARHRLSQSQLEDPYAVIPLQRFIAFFEDAAQALEDPYFGAKLGSAFKPADIGPLGMLFSLSPTIKDAFERIARFVNSLQNSTSSSFVEDGDACVWTYRIADQSIWPRRQDAEYSLAASCQLVRSNFSSAWKPEEVHFEHDAPADPEVLRRIFRAPVLFRQSSNRMIMRTDDITRVYRSDNKELAAILERHILDLIGETDVGSSLTSKVTTLIEHYLGRRPITIGFLSEELGMNARTLQRQLEREGTSVRTITQAYRRQLAANLLAAGKKTSVAEIAQTLGYADSAVFGRAFKGWTGHAPSRTGK</sequence>
<dbReference type="PANTHER" id="PTHR47894:SF4">
    <property type="entry name" value="HTH-TYPE TRANSCRIPTIONAL REGULATOR GADX"/>
    <property type="match status" value="1"/>
</dbReference>
<dbReference type="EMBL" id="VJMG01000076">
    <property type="protein sequence ID" value="TRL34009.1"/>
    <property type="molecule type" value="Genomic_DNA"/>
</dbReference>
<proteinExistence type="predicted"/>
<dbReference type="InterPro" id="IPR032687">
    <property type="entry name" value="AraC-type_N"/>
</dbReference>
<dbReference type="GO" id="GO:0005829">
    <property type="term" value="C:cytosol"/>
    <property type="evidence" value="ECO:0007669"/>
    <property type="project" value="TreeGrafter"/>
</dbReference>
<keyword evidence="1" id="KW-0805">Transcription regulation</keyword>
<dbReference type="AlphaFoldDB" id="A0A549SWI8"/>
<dbReference type="Proteomes" id="UP000316801">
    <property type="component" value="Unassembled WGS sequence"/>
</dbReference>
<keyword evidence="2" id="KW-0238">DNA-binding</keyword>
<dbReference type="SMART" id="SM00342">
    <property type="entry name" value="HTH_ARAC"/>
    <property type="match status" value="1"/>
</dbReference>
<evidence type="ECO:0000313" key="5">
    <source>
        <dbReference type="EMBL" id="TRL34009.1"/>
    </source>
</evidence>
<dbReference type="GO" id="GO:0000976">
    <property type="term" value="F:transcription cis-regulatory region binding"/>
    <property type="evidence" value="ECO:0007669"/>
    <property type="project" value="TreeGrafter"/>
</dbReference>
<reference evidence="5 6" key="1">
    <citation type="submission" date="2019-07" db="EMBL/GenBank/DDBJ databases">
        <title>Ln-dependent methylotrophs.</title>
        <authorList>
            <person name="Tani A."/>
        </authorList>
    </citation>
    <scope>NUCLEOTIDE SEQUENCE [LARGE SCALE GENOMIC DNA]</scope>
    <source>
        <strain evidence="5 6">SM12</strain>
    </source>
</reference>
<evidence type="ECO:0000256" key="1">
    <source>
        <dbReference type="ARBA" id="ARBA00023015"/>
    </source>
</evidence>
<protein>
    <submittedName>
        <fullName evidence="5">AraC family transcriptional regulator</fullName>
    </submittedName>
</protein>
<dbReference type="SUPFAM" id="SSF46689">
    <property type="entry name" value="Homeodomain-like"/>
    <property type="match status" value="1"/>
</dbReference>
<gene>
    <name evidence="5" type="ORF">FNA46_22155</name>
</gene>
<name>A0A549SWI8_9HYPH</name>
<comment type="caution">
    <text evidence="5">The sequence shown here is derived from an EMBL/GenBank/DDBJ whole genome shotgun (WGS) entry which is preliminary data.</text>
</comment>
<dbReference type="Pfam" id="PF12833">
    <property type="entry name" value="HTH_18"/>
    <property type="match status" value="1"/>
</dbReference>
<dbReference type="InterPro" id="IPR009057">
    <property type="entry name" value="Homeodomain-like_sf"/>
</dbReference>
<evidence type="ECO:0000256" key="3">
    <source>
        <dbReference type="ARBA" id="ARBA00023163"/>
    </source>
</evidence>
<dbReference type="Gene3D" id="1.10.10.60">
    <property type="entry name" value="Homeodomain-like"/>
    <property type="match status" value="1"/>
</dbReference>
<dbReference type="PROSITE" id="PS01124">
    <property type="entry name" value="HTH_ARAC_FAMILY_2"/>
    <property type="match status" value="1"/>
</dbReference>
<dbReference type="GO" id="GO:0003700">
    <property type="term" value="F:DNA-binding transcription factor activity"/>
    <property type="evidence" value="ECO:0007669"/>
    <property type="project" value="InterPro"/>
</dbReference>
<accession>A0A549SWI8</accession>
<dbReference type="RefSeq" id="WP_143127395.1">
    <property type="nucleotide sequence ID" value="NZ_VJMG01000076.1"/>
</dbReference>